<sequence>MPLVKQAESDEDLITPIRNEDFVYKPKDFYIDDTDNIKNLGLACQPDSFGYTIEKGNEVYPFKEYPKCSEKNKQNDTYLHIDRKNQKLYMDCPNGENDKYVVGPYGKYKFVSREEGLKGWDVHDYNGPVSSKKIEFGLGSCESDGDSYMQASMSPIFNKTVFDFAL</sequence>
<keyword evidence="2" id="KW-1185">Reference proteome</keyword>
<dbReference type="Proteomes" id="UP000187209">
    <property type="component" value="Unassembled WGS sequence"/>
</dbReference>
<dbReference type="AlphaFoldDB" id="A0A1R2CJG4"/>
<gene>
    <name evidence="1" type="ORF">SteCoe_8717</name>
</gene>
<evidence type="ECO:0000313" key="2">
    <source>
        <dbReference type="Proteomes" id="UP000187209"/>
    </source>
</evidence>
<proteinExistence type="predicted"/>
<evidence type="ECO:0000313" key="1">
    <source>
        <dbReference type="EMBL" id="OMJ89169.1"/>
    </source>
</evidence>
<reference evidence="1 2" key="1">
    <citation type="submission" date="2016-11" db="EMBL/GenBank/DDBJ databases">
        <title>The macronuclear genome of Stentor coeruleus: a giant cell with tiny introns.</title>
        <authorList>
            <person name="Slabodnick M."/>
            <person name="Ruby J.G."/>
            <person name="Reiff S.B."/>
            <person name="Swart E.C."/>
            <person name="Gosai S."/>
            <person name="Prabakaran S."/>
            <person name="Witkowska E."/>
            <person name="Larue G.E."/>
            <person name="Fisher S."/>
            <person name="Freeman R.M."/>
            <person name="Gunawardena J."/>
            <person name="Chu W."/>
            <person name="Stover N.A."/>
            <person name="Gregory B.D."/>
            <person name="Nowacki M."/>
            <person name="Derisi J."/>
            <person name="Roy S.W."/>
            <person name="Marshall W.F."/>
            <person name="Sood P."/>
        </authorList>
    </citation>
    <scope>NUCLEOTIDE SEQUENCE [LARGE SCALE GENOMIC DNA]</scope>
    <source>
        <strain evidence="1">WM001</strain>
    </source>
</reference>
<name>A0A1R2CJG4_9CILI</name>
<organism evidence="1 2">
    <name type="scientific">Stentor coeruleus</name>
    <dbReference type="NCBI Taxonomy" id="5963"/>
    <lineage>
        <taxon>Eukaryota</taxon>
        <taxon>Sar</taxon>
        <taxon>Alveolata</taxon>
        <taxon>Ciliophora</taxon>
        <taxon>Postciliodesmatophora</taxon>
        <taxon>Heterotrichea</taxon>
        <taxon>Heterotrichida</taxon>
        <taxon>Stentoridae</taxon>
        <taxon>Stentor</taxon>
    </lineage>
</organism>
<dbReference type="OrthoDB" id="413313at2759"/>
<dbReference type="EMBL" id="MPUH01000132">
    <property type="protein sequence ID" value="OMJ89169.1"/>
    <property type="molecule type" value="Genomic_DNA"/>
</dbReference>
<protein>
    <submittedName>
        <fullName evidence="1">Uncharacterized protein</fullName>
    </submittedName>
</protein>
<accession>A0A1R2CJG4</accession>
<comment type="caution">
    <text evidence="1">The sequence shown here is derived from an EMBL/GenBank/DDBJ whole genome shotgun (WGS) entry which is preliminary data.</text>
</comment>